<evidence type="ECO:0000313" key="3">
    <source>
        <dbReference type="Proteomes" id="UP000033200"/>
    </source>
</evidence>
<feature type="signal peptide" evidence="1">
    <location>
        <begin position="1"/>
        <end position="21"/>
    </location>
</feature>
<gene>
    <name evidence="2" type="ORF">MC45_05485</name>
</gene>
<accession>A0A097EEF2</accession>
<dbReference type="STRING" id="1549858.MC45_05485"/>
<dbReference type="SUPFAM" id="SSF51126">
    <property type="entry name" value="Pectin lyase-like"/>
    <property type="match status" value="1"/>
</dbReference>
<reference evidence="2 3" key="1">
    <citation type="submission" date="2014-09" db="EMBL/GenBank/DDBJ databases">
        <title>Using Illumina technology Improving SMRT sequencing Genome Assembly by RASTools.</title>
        <authorList>
            <person name="Zhou Y."/>
            <person name="Ma T."/>
            <person name="Liu T."/>
        </authorList>
    </citation>
    <scope>NUCLEOTIDE SEQUENCE [LARGE SCALE GENOMIC DNA]</scope>
    <source>
        <strain evidence="2 3">ATCC 55669</strain>
    </source>
</reference>
<dbReference type="RefSeq" id="WP_038660523.1">
    <property type="nucleotide sequence ID" value="NZ_CP009571.1"/>
</dbReference>
<feature type="chain" id="PRO_5001929833" evidence="1">
    <location>
        <begin position="22"/>
        <end position="698"/>
    </location>
</feature>
<sequence>MRQYRALTVAAVVLTAIPAGAQLPAGPVLPRVAPPATQTGPHRIVIPNRPDPVPIVLHVAPEGSDDGDGSAARPFASLTRAQAAVRQRNRDHDVTVRIAAGTYRLAAPLRFTADDGGQNGFTVRWEGAAGAYPTLSGGVPVEGWRLADRKRGIWAAPIPPGSDPLQLSVGGRLAQRAAIEIPRAAVTFAPWGLTITDPAWRTLAQLPDQRRIAVEGMSWFTHRHAMVERIEGDRIVMQQPGWRNNLVGYDTFARPVSAEVARMFLVNALAFLREPGQFYADPAAGRLYYKPRAGEAMDRVAVVLPRLDHLLSIAGSYDRPVRDLQFRGLDFRDTSWRQPAGPEGYASQQSGSYLAGELPDYPADPIRDCSWGCRPFEAVRNRFHQQPAAVQVAAASRIVFDDDRFAQLGQVALGIGNNADANSAGVGLGTSAIEVTRSRFTDLAGGAIMVGGVQPDAHHPARPEMGLRDILIRNNRISGVSRDYKEQSAILVTYASGTVIMNNDVSDAPYDGIDVGWGWGTNDPGGSAEYWRAQRGYYDAPGNRIYDTPTTLRDTVIVGNRVSRVKQWFPDGGAIYHLSADPGALIAGNYVSDIAGSGGIAIYLDEGSRYVTVRGNVVDRVGGVWLNLNTQDHIAPKRTAMDNRAIGNWYNSGRLQGNWTDYLNNVAEQNVAVAGDAWPEAARKVIADSGVQPEPRRP</sequence>
<keyword evidence="3" id="KW-1185">Reference proteome</keyword>
<dbReference type="InterPro" id="IPR006626">
    <property type="entry name" value="PbH1"/>
</dbReference>
<proteinExistence type="predicted"/>
<keyword evidence="2" id="KW-0456">Lyase</keyword>
<dbReference type="eggNOG" id="COG4733">
    <property type="taxonomic scope" value="Bacteria"/>
</dbReference>
<dbReference type="Gene3D" id="2.160.20.10">
    <property type="entry name" value="Single-stranded right-handed beta-helix, Pectin lyase-like"/>
    <property type="match status" value="2"/>
</dbReference>
<organism evidence="2 3">
    <name type="scientific">Sphingomonas taxi</name>
    <dbReference type="NCBI Taxonomy" id="1549858"/>
    <lineage>
        <taxon>Bacteria</taxon>
        <taxon>Pseudomonadati</taxon>
        <taxon>Pseudomonadota</taxon>
        <taxon>Alphaproteobacteria</taxon>
        <taxon>Sphingomonadales</taxon>
        <taxon>Sphingomonadaceae</taxon>
        <taxon>Sphingomonas</taxon>
    </lineage>
</organism>
<dbReference type="KEGG" id="stax:MC45_05485"/>
<dbReference type="InterPro" id="IPR012334">
    <property type="entry name" value="Pectin_lyas_fold"/>
</dbReference>
<dbReference type="InterPro" id="IPR011050">
    <property type="entry name" value="Pectin_lyase_fold/virulence"/>
</dbReference>
<dbReference type="EMBL" id="CP009571">
    <property type="protein sequence ID" value="AIT05945.1"/>
    <property type="molecule type" value="Genomic_DNA"/>
</dbReference>
<dbReference type="AlphaFoldDB" id="A0A097EEF2"/>
<keyword evidence="1" id="KW-0732">Signal</keyword>
<name>A0A097EEF2_9SPHN</name>
<dbReference type="PANTHER" id="PTHR36453">
    <property type="entry name" value="SECRETED PROTEIN-RELATED"/>
    <property type="match status" value="1"/>
</dbReference>
<dbReference type="SMART" id="SM00710">
    <property type="entry name" value="PbH1"/>
    <property type="match status" value="5"/>
</dbReference>
<evidence type="ECO:0000313" key="2">
    <source>
        <dbReference type="EMBL" id="AIT05945.1"/>
    </source>
</evidence>
<protein>
    <submittedName>
        <fullName evidence="2">Pectate lyase</fullName>
    </submittedName>
</protein>
<dbReference type="GO" id="GO:0016829">
    <property type="term" value="F:lyase activity"/>
    <property type="evidence" value="ECO:0007669"/>
    <property type="project" value="UniProtKB-KW"/>
</dbReference>
<dbReference type="HOGENOM" id="CLU_013864_0_0_5"/>
<dbReference type="Proteomes" id="UP000033200">
    <property type="component" value="Chromosome"/>
</dbReference>
<evidence type="ECO:0000256" key="1">
    <source>
        <dbReference type="SAM" id="SignalP"/>
    </source>
</evidence>
<dbReference type="PANTHER" id="PTHR36453:SF1">
    <property type="entry name" value="RIGHT HANDED BETA HELIX DOMAIN-CONTAINING PROTEIN"/>
    <property type="match status" value="1"/>
</dbReference>